<dbReference type="GO" id="GO:0015562">
    <property type="term" value="F:efflux transmembrane transporter activity"/>
    <property type="evidence" value="ECO:0007669"/>
    <property type="project" value="InterPro"/>
</dbReference>
<dbReference type="GO" id="GO:1990281">
    <property type="term" value="C:efflux pump complex"/>
    <property type="evidence" value="ECO:0007669"/>
    <property type="project" value="TreeGrafter"/>
</dbReference>
<evidence type="ECO:0000256" key="6">
    <source>
        <dbReference type="ARBA" id="ARBA00023136"/>
    </source>
</evidence>
<keyword evidence="10" id="KW-1185">Reference proteome</keyword>
<dbReference type="AlphaFoldDB" id="A0A3A6UG91"/>
<keyword evidence="3" id="KW-0813">Transport</keyword>
<dbReference type="Gene3D" id="1.20.1600.10">
    <property type="entry name" value="Outer membrane efflux proteins (OEP)"/>
    <property type="match status" value="1"/>
</dbReference>
<sequence>MDLTRIRQIKRKRIALALAACLLPGIASSQSLEQTVAHTLDTNPDIRIAYSRFKVREEQHNQAWSGYLPTVDITAGYGYEYTDSPGTRRDASIAGNRDEELERGEFGVSIRQLLFDGFYTSSESQRTSFEASAEQWTLFAAAEDVALDVARVYLNFLHTQEVLKLSEKNLKSHKDIYDQIKQRTDSGLGSIADLSQISGRLARANANVIAAKNNFYDAKAQFVRIVEMEPENLVVPVPDLDMLPKDLSASLMMANQNHPILKAAAHDIKAAKFEREASQSNYYPKLTLEVNGNLNNDLNGEDGITLTNLNGSGHSNDVQAMVRLRYNLYAGGKDLAREKEAAYKISEAKQTRERAHRQVVEGVNLAWNAYELLGPQKQYIREHVEASKQTQTAYSQQFNLGQRTLLDLLDTENELFESRKNYLSAEFDEIIAKYRVLNSNGRLLDSLRVTSPEQWQGENDYSEGAE</sequence>
<keyword evidence="4" id="KW-1134">Transmembrane beta strand</keyword>
<comment type="caution">
    <text evidence="9">The sequence shown here is derived from an EMBL/GenBank/DDBJ whole genome shotgun (WGS) entry which is preliminary data.</text>
</comment>
<dbReference type="RefSeq" id="WP_121853319.1">
    <property type="nucleotide sequence ID" value="NZ_CP037952.1"/>
</dbReference>
<dbReference type="PANTHER" id="PTHR30026:SF22">
    <property type="entry name" value="OUTER MEMBRANE EFFLUX PROTEIN"/>
    <property type="match status" value="1"/>
</dbReference>
<evidence type="ECO:0000256" key="5">
    <source>
        <dbReference type="ARBA" id="ARBA00022692"/>
    </source>
</evidence>
<reference evidence="9 10" key="1">
    <citation type="submission" date="2018-09" db="EMBL/GenBank/DDBJ databases">
        <title>Phylogeny of the Shewanellaceae, and recommendation for two new genera, Pseudoshewanella and Parashewanella.</title>
        <authorList>
            <person name="Wang G."/>
        </authorList>
    </citation>
    <scope>NUCLEOTIDE SEQUENCE [LARGE SCALE GENOMIC DNA]</scope>
    <source>
        <strain evidence="9 10">KCTC 22492</strain>
    </source>
</reference>
<proteinExistence type="inferred from homology"/>
<evidence type="ECO:0000256" key="1">
    <source>
        <dbReference type="ARBA" id="ARBA00004442"/>
    </source>
</evidence>
<dbReference type="EMBL" id="QYYH01000046">
    <property type="protein sequence ID" value="RJY16472.1"/>
    <property type="molecule type" value="Genomic_DNA"/>
</dbReference>
<comment type="similarity">
    <text evidence="2">Belongs to the outer membrane factor (OMF) (TC 1.B.17) family.</text>
</comment>
<dbReference type="NCBIfam" id="TIGR01844">
    <property type="entry name" value="type_I_sec_TolC"/>
    <property type="match status" value="1"/>
</dbReference>
<keyword evidence="8" id="KW-0732">Signal</keyword>
<keyword evidence="6" id="KW-0472">Membrane</keyword>
<dbReference type="Proteomes" id="UP000273022">
    <property type="component" value="Unassembled WGS sequence"/>
</dbReference>
<evidence type="ECO:0000256" key="7">
    <source>
        <dbReference type="ARBA" id="ARBA00023237"/>
    </source>
</evidence>
<name>A0A3A6UG91_9GAMM</name>
<comment type="subcellular location">
    <subcellularLocation>
        <location evidence="1">Cell outer membrane</location>
    </subcellularLocation>
</comment>
<gene>
    <name evidence="9" type="ORF">D5R81_08970</name>
</gene>
<evidence type="ECO:0000313" key="10">
    <source>
        <dbReference type="Proteomes" id="UP000273022"/>
    </source>
</evidence>
<dbReference type="SUPFAM" id="SSF56954">
    <property type="entry name" value="Outer membrane efflux proteins (OEP)"/>
    <property type="match status" value="1"/>
</dbReference>
<dbReference type="InterPro" id="IPR051906">
    <property type="entry name" value="TolC-like"/>
</dbReference>
<evidence type="ECO:0000256" key="3">
    <source>
        <dbReference type="ARBA" id="ARBA00022448"/>
    </source>
</evidence>
<dbReference type="GO" id="GO:0015288">
    <property type="term" value="F:porin activity"/>
    <property type="evidence" value="ECO:0007669"/>
    <property type="project" value="TreeGrafter"/>
</dbReference>
<evidence type="ECO:0000256" key="4">
    <source>
        <dbReference type="ARBA" id="ARBA00022452"/>
    </source>
</evidence>
<protein>
    <submittedName>
        <fullName evidence="9">Channel protein TolC</fullName>
    </submittedName>
</protein>
<dbReference type="Pfam" id="PF02321">
    <property type="entry name" value="OEP"/>
    <property type="match status" value="2"/>
</dbReference>
<evidence type="ECO:0000313" key="9">
    <source>
        <dbReference type="EMBL" id="RJY16472.1"/>
    </source>
</evidence>
<accession>A0A3A6UG91</accession>
<feature type="signal peptide" evidence="8">
    <location>
        <begin position="1"/>
        <end position="29"/>
    </location>
</feature>
<keyword evidence="7" id="KW-0998">Cell outer membrane</keyword>
<evidence type="ECO:0000256" key="2">
    <source>
        <dbReference type="ARBA" id="ARBA00007613"/>
    </source>
</evidence>
<dbReference type="PANTHER" id="PTHR30026">
    <property type="entry name" value="OUTER MEMBRANE PROTEIN TOLC"/>
    <property type="match status" value="1"/>
</dbReference>
<organism evidence="9 10">
    <name type="scientific">Parashewanella spongiae</name>
    <dbReference type="NCBI Taxonomy" id="342950"/>
    <lineage>
        <taxon>Bacteria</taxon>
        <taxon>Pseudomonadati</taxon>
        <taxon>Pseudomonadota</taxon>
        <taxon>Gammaproteobacteria</taxon>
        <taxon>Alteromonadales</taxon>
        <taxon>Shewanellaceae</taxon>
        <taxon>Parashewanella</taxon>
    </lineage>
</organism>
<keyword evidence="5" id="KW-0812">Transmembrane</keyword>
<dbReference type="OrthoDB" id="9814637at2"/>
<dbReference type="InterPro" id="IPR003423">
    <property type="entry name" value="OMP_efflux"/>
</dbReference>
<dbReference type="InterPro" id="IPR010130">
    <property type="entry name" value="T1SS_OMP_TolC"/>
</dbReference>
<dbReference type="GO" id="GO:0009279">
    <property type="term" value="C:cell outer membrane"/>
    <property type="evidence" value="ECO:0007669"/>
    <property type="project" value="UniProtKB-SubCell"/>
</dbReference>
<feature type="chain" id="PRO_5017365995" evidence="8">
    <location>
        <begin position="30"/>
        <end position="466"/>
    </location>
</feature>
<evidence type="ECO:0000256" key="8">
    <source>
        <dbReference type="SAM" id="SignalP"/>
    </source>
</evidence>